<evidence type="ECO:0000256" key="1">
    <source>
        <dbReference type="ARBA" id="ARBA00022679"/>
    </source>
</evidence>
<dbReference type="PANTHER" id="PTHR12788:SF10">
    <property type="entry name" value="PROTEIN-TYROSINE SULFOTRANSFERASE"/>
    <property type="match status" value="1"/>
</dbReference>
<organism evidence="2 3">
    <name type="scientific">Parvularcula lutaonensis</name>
    <dbReference type="NCBI Taxonomy" id="491923"/>
    <lineage>
        <taxon>Bacteria</taxon>
        <taxon>Pseudomonadati</taxon>
        <taxon>Pseudomonadota</taxon>
        <taxon>Alphaproteobacteria</taxon>
        <taxon>Parvularculales</taxon>
        <taxon>Parvularculaceae</taxon>
        <taxon>Parvularcula</taxon>
    </lineage>
</organism>
<evidence type="ECO:0000313" key="3">
    <source>
        <dbReference type="Proteomes" id="UP001595607"/>
    </source>
</evidence>
<dbReference type="InterPro" id="IPR026634">
    <property type="entry name" value="TPST-like"/>
</dbReference>
<name>A0ABV7MBP0_9PROT</name>
<accession>A0ABV7MBP0</accession>
<proteinExistence type="predicted"/>
<dbReference type="EMBL" id="JBHRVA010000002">
    <property type="protein sequence ID" value="MFC3302778.1"/>
    <property type="molecule type" value="Genomic_DNA"/>
</dbReference>
<dbReference type="InterPro" id="IPR027417">
    <property type="entry name" value="P-loop_NTPase"/>
</dbReference>
<keyword evidence="1 2" id="KW-0808">Transferase</keyword>
<dbReference type="Gene3D" id="3.40.50.300">
    <property type="entry name" value="P-loop containing nucleotide triphosphate hydrolases"/>
    <property type="match status" value="1"/>
</dbReference>
<dbReference type="SUPFAM" id="SSF52540">
    <property type="entry name" value="P-loop containing nucleoside triphosphate hydrolases"/>
    <property type="match status" value="1"/>
</dbReference>
<evidence type="ECO:0000313" key="2">
    <source>
        <dbReference type="EMBL" id="MFC3302778.1"/>
    </source>
</evidence>
<dbReference type="Proteomes" id="UP001595607">
    <property type="component" value="Unassembled WGS sequence"/>
</dbReference>
<dbReference type="PANTHER" id="PTHR12788">
    <property type="entry name" value="PROTEIN-TYROSINE SULFOTRANSFERASE 2"/>
    <property type="match status" value="1"/>
</dbReference>
<reference evidence="3" key="1">
    <citation type="journal article" date="2019" name="Int. J. Syst. Evol. Microbiol.">
        <title>The Global Catalogue of Microorganisms (GCM) 10K type strain sequencing project: providing services to taxonomists for standard genome sequencing and annotation.</title>
        <authorList>
            <consortium name="The Broad Institute Genomics Platform"/>
            <consortium name="The Broad Institute Genome Sequencing Center for Infectious Disease"/>
            <person name="Wu L."/>
            <person name="Ma J."/>
        </authorList>
    </citation>
    <scope>NUCLEOTIDE SEQUENCE [LARGE SCALE GENOMIC DNA]</scope>
    <source>
        <strain evidence="3">KCTC 22245</strain>
    </source>
</reference>
<dbReference type="Pfam" id="PF13469">
    <property type="entry name" value="Sulfotransfer_3"/>
    <property type="match status" value="1"/>
</dbReference>
<keyword evidence="3" id="KW-1185">Reference proteome</keyword>
<dbReference type="RefSeq" id="WP_189571537.1">
    <property type="nucleotide sequence ID" value="NZ_BMXU01000001.1"/>
</dbReference>
<comment type="caution">
    <text evidence="2">The sequence shown here is derived from an EMBL/GenBank/DDBJ whole genome shotgun (WGS) entry which is preliminary data.</text>
</comment>
<protein>
    <submittedName>
        <fullName evidence="2">Sulfotransferase family protein</fullName>
        <ecNumber evidence="2">2.8.2.-</ecNumber>
    </submittedName>
</protein>
<gene>
    <name evidence="2" type="ORF">ACFONP_08545</name>
</gene>
<sequence>MSTQLSTDDIETRAPTPRERPHIVLCGSLRAGTTMLRLMLGRHPLVEGLGESDFLFDGAPIDNEATPERIEWFRHRSVDRRPARCLGFRPPTGERYVDMLNDLIAQHRIGRDHLLITLHRHFDIAARMLPNAFFIRLQRDPRDVALSAVPMGWGGIPYFGLDVWMQAERDWLRAKDHIPEERRAFIRYEDLVRDPRGELSRVLDAAGLPFDKAVLAPGDNTTYAAPKPREHEAFRRKLSEREIREINARLAWLPEDYGYNLSPAESPSAIRSLELRALKIAGIFKWRLDRYGLGLTLADVAGRKLGLKGLEAKARREMRVIDAAHLK</sequence>
<dbReference type="GO" id="GO:0016740">
    <property type="term" value="F:transferase activity"/>
    <property type="evidence" value="ECO:0007669"/>
    <property type="project" value="UniProtKB-KW"/>
</dbReference>
<dbReference type="EC" id="2.8.2.-" evidence="2"/>